<evidence type="ECO:0000256" key="4">
    <source>
        <dbReference type="ARBA" id="ARBA00022741"/>
    </source>
</evidence>
<dbReference type="Proteomes" id="UP000003532">
    <property type="component" value="Unassembled WGS sequence"/>
</dbReference>
<dbReference type="GO" id="GO:0005524">
    <property type="term" value="F:ATP binding"/>
    <property type="evidence" value="ECO:0007669"/>
    <property type="project" value="UniProtKB-UniRule"/>
</dbReference>
<dbReference type="InterPro" id="IPR043129">
    <property type="entry name" value="ATPase_NBD"/>
</dbReference>
<dbReference type="InterPro" id="IPR000577">
    <property type="entry name" value="Carb_kinase_FGGY"/>
</dbReference>
<protein>
    <recommendedName>
        <fullName evidence="8 10">Xylulose kinase</fullName>
        <shortName evidence="8 10">Xylulokinase</shortName>
        <ecNumber evidence="8 10">2.7.1.17</ecNumber>
    </recommendedName>
</protein>
<name>G5NJM1_SALET</name>
<dbReference type="AlphaFoldDB" id="G5NJM1"/>
<dbReference type="Pfam" id="PF00370">
    <property type="entry name" value="FGGY_N"/>
    <property type="match status" value="1"/>
</dbReference>
<keyword evidence="3 8" id="KW-0808">Transferase</keyword>
<keyword evidence="4 8" id="KW-0547">Nucleotide-binding</keyword>
<evidence type="ECO:0000256" key="2">
    <source>
        <dbReference type="ARBA" id="ARBA00022629"/>
    </source>
</evidence>
<evidence type="ECO:0000256" key="1">
    <source>
        <dbReference type="ARBA" id="ARBA00009156"/>
    </source>
</evidence>
<dbReference type="HAMAP" id="MF_02220">
    <property type="entry name" value="XylB"/>
    <property type="match status" value="1"/>
</dbReference>
<feature type="site" description="Important for activity" evidence="8">
    <location>
        <position position="25"/>
    </location>
</feature>
<dbReference type="InterPro" id="IPR018483">
    <property type="entry name" value="Carb_kinase_FGGY_CS"/>
</dbReference>
<evidence type="ECO:0000256" key="7">
    <source>
        <dbReference type="ARBA" id="ARBA00023277"/>
    </source>
</evidence>
<dbReference type="PIRSF" id="PIRSF000538">
    <property type="entry name" value="GlpK"/>
    <property type="match status" value="1"/>
</dbReference>
<dbReference type="CDD" id="cd07808">
    <property type="entry name" value="ASKHA_NBD_FGGY_EcXK-like"/>
    <property type="match status" value="1"/>
</dbReference>
<gene>
    <name evidence="8 10" type="primary">xylB</name>
    <name evidence="13" type="ORF">LTSEINV_5281</name>
</gene>
<feature type="domain" description="Carbohydrate kinase FGGY C-terminal" evidence="12">
    <location>
        <begin position="268"/>
        <end position="454"/>
    </location>
</feature>
<keyword evidence="7 8" id="KW-0119">Carbohydrate metabolism</keyword>
<dbReference type="BioCyc" id="SENT913075:G120P-113-MONOMER"/>
<dbReference type="SUPFAM" id="SSF53067">
    <property type="entry name" value="Actin-like ATPase domain"/>
    <property type="match status" value="2"/>
</dbReference>
<dbReference type="PANTHER" id="PTHR43095:SF6">
    <property type="entry name" value="XYLULOSE KINASE"/>
    <property type="match status" value="1"/>
</dbReference>
<dbReference type="InterPro" id="IPR018484">
    <property type="entry name" value="FGGY_N"/>
</dbReference>
<evidence type="ECO:0000256" key="6">
    <source>
        <dbReference type="ARBA" id="ARBA00022840"/>
    </source>
</evidence>
<evidence type="ECO:0000256" key="5">
    <source>
        <dbReference type="ARBA" id="ARBA00022777"/>
    </source>
</evidence>
<reference evidence="13 14" key="1">
    <citation type="journal article" date="2011" name="BMC Genomics">
        <title>Genome sequencing reveals diversification of virulence factor content and possible host adaptation in distinct subpopulations of Salmonella enterica.</title>
        <authorList>
            <person name="den Bakker H.C."/>
            <person name="Moreno Switt A.I."/>
            <person name="Govoni G."/>
            <person name="Cummings C.A."/>
            <person name="Ranieri M.L."/>
            <person name="Degoricija L."/>
            <person name="Hoelzer K."/>
            <person name="Rodriguez-Rivera L.D."/>
            <person name="Brown S."/>
            <person name="Bolchacova E."/>
            <person name="Furtado M.R."/>
            <person name="Wiedmann M."/>
        </authorList>
    </citation>
    <scope>NUCLEOTIDE SEQUENCE [LARGE SCALE GENOMIC DNA]</scope>
    <source>
        <strain evidence="13 14">R8-3668</strain>
    </source>
</reference>
<feature type="domain" description="Carbohydrate kinase FGGY N-terminal" evidence="11">
    <location>
        <begin position="20"/>
        <end position="259"/>
    </location>
</feature>
<keyword evidence="6 8" id="KW-0067">ATP-binding</keyword>
<dbReference type="EMBL" id="AFCO01001721">
    <property type="protein sequence ID" value="EHC50511.1"/>
    <property type="molecule type" value="Genomic_DNA"/>
</dbReference>
<comment type="caution">
    <text evidence="13">The sequence shown here is derived from an EMBL/GenBank/DDBJ whole genome shotgun (WGS) entry which is preliminary data.</text>
</comment>
<proteinExistence type="inferred from homology"/>
<evidence type="ECO:0000256" key="10">
    <source>
        <dbReference type="RuleBase" id="RU364073"/>
    </source>
</evidence>
<evidence type="ECO:0000313" key="14">
    <source>
        <dbReference type="Proteomes" id="UP000003532"/>
    </source>
</evidence>
<dbReference type="NCBIfam" id="TIGR01312">
    <property type="entry name" value="XylB"/>
    <property type="match status" value="1"/>
</dbReference>
<keyword evidence="5 8" id="KW-0418">Kinase</keyword>
<sequence>MISPVSVALPGAFSKGTHNMYIGIDLGTSGVKAILLNEQGDVLATHTEKLTVSRPHPLWSEQEPEQWWQATDRAVKGLGRQQSLSGVRALGIAGQMHGATLLDSRQQVLRPAILWNDGRCSEECAWLEKQVPQSRAITGNLMMPGFTAPKLVWVQRHEPDIFYQIDKVLLPKDFLRLRMTGVFASDMSDAAGTMWLDVKKRDWSDVMLNACHLTRQQMPALFEGSDITGTLLPEVASAWGMPAVPVVAGGGDNAAGAVGVGMIDAGQAMLSLGTSGVYFAVSDGFLSKPESAVHSFCHALPERWHLMSVMLSAASCLDWAAKLTGQENVPALIAAAQQADEHADSIWFLPYLSGERTPHNNPQAKGVFFGLTHQHGPAELARAVLEGVGYALADGMDVVHACGVKPASVTLIGGGARSEYWRQMLSDISGLQLDYRTGGDVGPALGAARLAQIAVNKQTPLADVLPQLPLEQVYPDAQRHAQAHYPDAQRHAVYQQRRETFRRLYQQLLPLMS</sequence>
<evidence type="ECO:0000313" key="13">
    <source>
        <dbReference type="EMBL" id="EHC50511.1"/>
    </source>
</evidence>
<comment type="similarity">
    <text evidence="1 8 9">Belongs to the FGGY kinase family.</text>
</comment>
<dbReference type="EC" id="2.7.1.17" evidence="8 10"/>
<dbReference type="InterPro" id="IPR006000">
    <property type="entry name" value="Xylulokinase"/>
</dbReference>
<dbReference type="InterPro" id="IPR050406">
    <property type="entry name" value="FGGY_Carb_Kinase"/>
</dbReference>
<dbReference type="PANTHER" id="PTHR43095">
    <property type="entry name" value="SUGAR KINASE"/>
    <property type="match status" value="1"/>
</dbReference>
<evidence type="ECO:0000256" key="8">
    <source>
        <dbReference type="HAMAP-Rule" id="MF_02220"/>
    </source>
</evidence>
<evidence type="ECO:0000259" key="12">
    <source>
        <dbReference type="Pfam" id="PF02782"/>
    </source>
</evidence>
<dbReference type="PATRIC" id="fig|913075.3.peg.4128"/>
<dbReference type="PROSITE" id="PS00445">
    <property type="entry name" value="FGGY_KINASES_2"/>
    <property type="match status" value="1"/>
</dbReference>
<keyword evidence="2 8" id="KW-0859">Xylose metabolism</keyword>
<dbReference type="GO" id="GO:0005998">
    <property type="term" value="P:xylulose catabolic process"/>
    <property type="evidence" value="ECO:0007669"/>
    <property type="project" value="UniProtKB-UniRule"/>
</dbReference>
<dbReference type="NCBIfam" id="NF011601">
    <property type="entry name" value="PRK15027.1"/>
    <property type="match status" value="1"/>
</dbReference>
<organism evidence="13 14">
    <name type="scientific">Salmonella enterica subsp. enterica serovar Inverness str. R8-3668</name>
    <dbReference type="NCBI Taxonomy" id="913075"/>
    <lineage>
        <taxon>Bacteria</taxon>
        <taxon>Pseudomonadati</taxon>
        <taxon>Pseudomonadota</taxon>
        <taxon>Gammaproteobacteria</taxon>
        <taxon>Enterobacterales</taxon>
        <taxon>Enterobacteriaceae</taxon>
        <taxon>Salmonella</taxon>
    </lineage>
</organism>
<evidence type="ECO:0000259" key="11">
    <source>
        <dbReference type="Pfam" id="PF00370"/>
    </source>
</evidence>
<dbReference type="Pfam" id="PF02782">
    <property type="entry name" value="FGGY_C"/>
    <property type="match status" value="1"/>
</dbReference>
<feature type="active site" description="Proton acceptor" evidence="8">
    <location>
        <position position="252"/>
    </location>
</feature>
<evidence type="ECO:0000256" key="9">
    <source>
        <dbReference type="RuleBase" id="RU003733"/>
    </source>
</evidence>
<dbReference type="GO" id="GO:0004856">
    <property type="term" value="F:D-xylulokinase activity"/>
    <property type="evidence" value="ECO:0007669"/>
    <property type="project" value="UniProtKB-UniRule"/>
</dbReference>
<dbReference type="GO" id="GO:0042732">
    <property type="term" value="P:D-xylose metabolic process"/>
    <property type="evidence" value="ECO:0007669"/>
    <property type="project" value="UniProtKB-KW"/>
</dbReference>
<dbReference type="PROSITE" id="PS00933">
    <property type="entry name" value="FGGY_KINASES_1"/>
    <property type="match status" value="1"/>
</dbReference>
<comment type="catalytic activity">
    <reaction evidence="8 10">
        <text>D-xylulose + ATP = D-xylulose 5-phosphate + ADP + H(+)</text>
        <dbReference type="Rhea" id="RHEA:10964"/>
        <dbReference type="ChEBI" id="CHEBI:15378"/>
        <dbReference type="ChEBI" id="CHEBI:17140"/>
        <dbReference type="ChEBI" id="CHEBI:30616"/>
        <dbReference type="ChEBI" id="CHEBI:57737"/>
        <dbReference type="ChEBI" id="CHEBI:456216"/>
        <dbReference type="EC" id="2.7.1.17"/>
    </reaction>
</comment>
<dbReference type="Gene3D" id="3.30.420.40">
    <property type="match status" value="2"/>
</dbReference>
<comment type="function">
    <text evidence="8">Catalyzes the phosphorylation of D-xylulose to D-xylulose 5-phosphate.</text>
</comment>
<evidence type="ECO:0000256" key="3">
    <source>
        <dbReference type="ARBA" id="ARBA00022679"/>
    </source>
</evidence>
<dbReference type="InterPro" id="IPR018485">
    <property type="entry name" value="FGGY_C"/>
</dbReference>
<accession>G5NJM1</accession>
<feature type="binding site" evidence="8">
    <location>
        <begin position="96"/>
        <end position="97"/>
    </location>
    <ligand>
        <name>substrate</name>
    </ligand>
</feature>